<comment type="caution">
    <text evidence="3">The sequence shown here is derived from an EMBL/GenBank/DDBJ whole genome shotgun (WGS) entry which is preliminary data.</text>
</comment>
<dbReference type="EMBL" id="JAATLJ010000003">
    <property type="protein sequence ID" value="NIZ41450.1"/>
    <property type="molecule type" value="Genomic_DNA"/>
</dbReference>
<reference evidence="3 4" key="1">
    <citation type="submission" date="2020-03" db="EMBL/GenBank/DDBJ databases">
        <title>Spirochaetal bacteria isolated from arthropods constitute a novel genus Entomospira genus novum within the order Spirochaetales.</title>
        <authorList>
            <person name="Grana-Miraglia L."/>
            <person name="Sikutova S."/>
            <person name="Fingerle V."/>
            <person name="Sing A."/>
            <person name="Castillo-Ramirez S."/>
            <person name="Margos G."/>
            <person name="Rudolf I."/>
        </authorList>
    </citation>
    <scope>NUCLEOTIDE SEQUENCE [LARGE SCALE GENOMIC DNA]</scope>
    <source>
        <strain evidence="3 4">BR193</strain>
    </source>
</reference>
<feature type="domain" description="YheO-like" evidence="1">
    <location>
        <begin position="5"/>
        <end position="116"/>
    </location>
</feature>
<dbReference type="Proteomes" id="UP000711995">
    <property type="component" value="Unassembled WGS sequence"/>
</dbReference>
<evidence type="ECO:0000259" key="2">
    <source>
        <dbReference type="Pfam" id="PF13309"/>
    </source>
</evidence>
<gene>
    <name evidence="3" type="ORF">HCT14_08010</name>
</gene>
<protein>
    <submittedName>
        <fullName evidence="3">Uncharacterized protein</fullName>
    </submittedName>
</protein>
<dbReference type="Pfam" id="PF13309">
    <property type="entry name" value="HTH_22"/>
    <property type="match status" value="1"/>
</dbReference>
<name>A0A968GA85_9SPIO</name>
<evidence type="ECO:0000313" key="3">
    <source>
        <dbReference type="EMBL" id="NIZ41450.1"/>
    </source>
</evidence>
<keyword evidence="4" id="KW-1185">Reference proteome</keyword>
<dbReference type="RefSeq" id="WP_167701071.1">
    <property type="nucleotide sequence ID" value="NZ_CP118176.1"/>
</dbReference>
<accession>A0A968GA85</accession>
<evidence type="ECO:0000259" key="1">
    <source>
        <dbReference type="Pfam" id="PF08348"/>
    </source>
</evidence>
<feature type="domain" description="Transcriptional regulator DauR-like HTH" evidence="2">
    <location>
        <begin position="180"/>
        <end position="230"/>
    </location>
</feature>
<dbReference type="InterPro" id="IPR013559">
    <property type="entry name" value="YheO"/>
</dbReference>
<dbReference type="Pfam" id="PF08348">
    <property type="entry name" value="PAS_6"/>
    <property type="match status" value="1"/>
</dbReference>
<proteinExistence type="predicted"/>
<evidence type="ECO:0000313" key="4">
    <source>
        <dbReference type="Proteomes" id="UP000711995"/>
    </source>
</evidence>
<organism evidence="3 4">
    <name type="scientific">Entomospira entomophila</name>
    <dbReference type="NCBI Taxonomy" id="2719988"/>
    <lineage>
        <taxon>Bacteria</taxon>
        <taxon>Pseudomonadati</taxon>
        <taxon>Spirochaetota</taxon>
        <taxon>Spirochaetia</taxon>
        <taxon>Spirochaetales</taxon>
        <taxon>Spirochaetaceae</taxon>
        <taxon>Entomospira</taxon>
    </lineage>
</organism>
<sequence length="250" mass="29101">MHPKLEEYSKLITFLTKVLGSSYEIVLHDLYDPENSIIQIHHSHISERKPRESLSSFALKLWYTKAYMDKDYICNYQSQARNQRILRSSTFFIKDDHGDLLGMLCVNYDNSRNHELAKAIVALGHPDGFLAHHPVLHDNEVIDINIQERFNESSHEIICEVINDRLRVQGINVLDLSYEMRRKWILQLSFEEKLDIIKKMKDHGVFFLKGAVNEVAKELHCSQPSIYRYLSKISQLDPSSVSQECTSLPQ</sequence>
<dbReference type="InterPro" id="IPR039445">
    <property type="entry name" value="DauR-like_HTH"/>
</dbReference>
<dbReference type="PANTHER" id="PTHR35568:SF1">
    <property type="entry name" value="TRANSCRIPTIONAL REGULATOR DAUR"/>
    <property type="match status" value="1"/>
</dbReference>
<dbReference type="InterPro" id="IPR039446">
    <property type="entry name" value="DauR-like"/>
</dbReference>
<dbReference type="AlphaFoldDB" id="A0A968GA85"/>
<dbReference type="PANTHER" id="PTHR35568">
    <property type="entry name" value="TRANSCRIPTIONAL REGULATOR DAUR"/>
    <property type="match status" value="1"/>
</dbReference>